<dbReference type="InterPro" id="IPR043164">
    <property type="entry name" value="Ribosomal_uL10-like_insert_sf"/>
</dbReference>
<feature type="transmembrane region" description="Helical" evidence="12">
    <location>
        <begin position="350"/>
        <end position="369"/>
    </location>
</feature>
<dbReference type="InterPro" id="IPR033867">
    <property type="entry name" value="Mrt4"/>
</dbReference>
<evidence type="ECO:0000256" key="12">
    <source>
        <dbReference type="SAM" id="Phobius"/>
    </source>
</evidence>
<accession>A0ABQ8ZHI8</accession>
<comment type="subcellular location">
    <subcellularLocation>
        <location evidence="10">Cytoplasm</location>
    </subcellularLocation>
    <subcellularLocation>
        <location evidence="10">Nucleus</location>
        <location evidence="10">Nucleolus</location>
    </subcellularLocation>
    <subcellularLocation>
        <location evidence="3">Mitochondrion inner membrane</location>
    </subcellularLocation>
</comment>
<keyword evidence="8 12" id="KW-0472">Membrane</keyword>
<evidence type="ECO:0000256" key="3">
    <source>
        <dbReference type="ARBA" id="ARBA00004273"/>
    </source>
</evidence>
<proteinExistence type="inferred from homology"/>
<reference evidence="14" key="1">
    <citation type="submission" date="2022-10" db="EMBL/GenBank/DDBJ databases">
        <authorList>
            <person name="Hyden B.L."/>
            <person name="Feng K."/>
            <person name="Yates T."/>
            <person name="Jawdy S."/>
            <person name="Smart L.B."/>
            <person name="Muchero W."/>
        </authorList>
    </citation>
    <scope>NUCLEOTIDE SEQUENCE</scope>
    <source>
        <tissue evidence="14">Shoot tip</tissue>
    </source>
</reference>
<keyword evidence="12" id="KW-0812">Transmembrane</keyword>
<feature type="domain" description="Large ribosomal subunit protein uL10-like insertion" evidence="13">
    <location>
        <begin position="126"/>
        <end position="195"/>
    </location>
</feature>
<dbReference type="SUPFAM" id="SSF160369">
    <property type="entry name" value="Ribosomal protein L10-like"/>
    <property type="match status" value="1"/>
</dbReference>
<comment type="subunit">
    <text evidence="10">Associates with the pre-60S ribosomal particle.</text>
</comment>
<dbReference type="InterPro" id="IPR039297">
    <property type="entry name" value="COX7a"/>
</dbReference>
<comment type="function">
    <text evidence="1">Ribosomal protein P0 is the functional equivalent of E.coli protein L10.</text>
</comment>
<evidence type="ECO:0000256" key="8">
    <source>
        <dbReference type="ARBA" id="ARBA00023136"/>
    </source>
</evidence>
<evidence type="ECO:0000256" key="10">
    <source>
        <dbReference type="RuleBase" id="RU364039"/>
    </source>
</evidence>
<keyword evidence="12" id="KW-1133">Transmembrane helix</keyword>
<feature type="compositionally biased region" description="Basic residues" evidence="11">
    <location>
        <begin position="1"/>
        <end position="20"/>
    </location>
</feature>
<evidence type="ECO:0000256" key="2">
    <source>
        <dbReference type="ARBA" id="ARBA00004046"/>
    </source>
</evidence>
<evidence type="ECO:0000256" key="5">
    <source>
        <dbReference type="ARBA" id="ARBA00022490"/>
    </source>
</evidence>
<comment type="caution">
    <text evidence="14">The sequence shown here is derived from an EMBL/GenBank/DDBJ whole genome shotgun (WGS) entry which is preliminary data.</text>
</comment>
<sequence>MPKSKRNRPVTLSKTKKKGKEHKESIVNSIRDAVEKYSSIYVFGFENMRNLKFKEFREQHKSTSRFFLGSNKVMQVSLGRSAADEIRPGLHKVSKLLRGDAGLFLTNLPREEVERLFNEYEEYDFARTGTTATETVELKEGPLEQFTHEMEPFLRKQGMPVRLNKGVIELVSDFVVSEEGKPLSPESARILRLLDTKMATFKLHLICRWSPEDFELYREGLDGSDFKVMERASCLVPFGNRRRHVISLLSVTSELNCSFTFYLSSSQKWMELECHKLSRKFSTAPYLFTLRNRYPRACTNCGNFLGLHSPRMTTETPFRPREKLIDHQKYFQSIHKHTYLKGPLDKVTSVAIPIAFAATSLFLIGRGIYNMSHGIGKKE</sequence>
<comment type="function">
    <text evidence="2 10">Component of the ribosome assembly machinery. Nuclear paralog of the ribosomal protein P0, it binds pre-60S subunits at an early stage of assembly in the nucleolus, and is replaced by P0 in cytoplasmic pre-60S subunits and mature 80S ribosomes.</text>
</comment>
<evidence type="ECO:0000313" key="14">
    <source>
        <dbReference type="EMBL" id="KAJ6301309.1"/>
    </source>
</evidence>
<gene>
    <name evidence="14" type="ORF">OIU77_015590</name>
</gene>
<dbReference type="CDD" id="cd05796">
    <property type="entry name" value="Ribosomal_P0_like"/>
    <property type="match status" value="1"/>
</dbReference>
<dbReference type="InterPro" id="IPR051742">
    <property type="entry name" value="Ribosome_Assembly_uL10"/>
</dbReference>
<keyword evidence="6" id="KW-0999">Mitochondrion inner membrane</keyword>
<dbReference type="Pfam" id="PF17777">
    <property type="entry name" value="RL10P_insert"/>
    <property type="match status" value="1"/>
</dbReference>
<evidence type="ECO:0000313" key="15">
    <source>
        <dbReference type="Proteomes" id="UP001141253"/>
    </source>
</evidence>
<protein>
    <recommendedName>
        <fullName evidence="10">Ribosome assembly factor mrt4</fullName>
    </recommendedName>
</protein>
<evidence type="ECO:0000256" key="9">
    <source>
        <dbReference type="ARBA" id="ARBA00023242"/>
    </source>
</evidence>
<reference evidence="14" key="2">
    <citation type="journal article" date="2023" name="Int. J. Mol. Sci.">
        <title>De Novo Assembly and Annotation of 11 Diverse Shrub Willow (Salix) Genomes Reveals Novel Gene Organization in Sex-Linked Regions.</title>
        <authorList>
            <person name="Hyden B."/>
            <person name="Feng K."/>
            <person name="Yates T.B."/>
            <person name="Jawdy S."/>
            <person name="Cereghino C."/>
            <person name="Smart L.B."/>
            <person name="Muchero W."/>
        </authorList>
    </citation>
    <scope>NUCLEOTIDE SEQUENCE</scope>
    <source>
        <tissue evidence="14">Shoot tip</tissue>
    </source>
</reference>
<keyword evidence="7" id="KW-0496">Mitochondrion</keyword>
<evidence type="ECO:0000256" key="7">
    <source>
        <dbReference type="ARBA" id="ARBA00023128"/>
    </source>
</evidence>
<name>A0ABQ8ZHI8_9ROSI</name>
<keyword evidence="10" id="KW-0690">Ribosome biogenesis</keyword>
<evidence type="ECO:0000259" key="13">
    <source>
        <dbReference type="Pfam" id="PF17777"/>
    </source>
</evidence>
<dbReference type="Pfam" id="PF00466">
    <property type="entry name" value="Ribosomal_L10"/>
    <property type="match status" value="1"/>
</dbReference>
<feature type="region of interest" description="Disordered" evidence="11">
    <location>
        <begin position="1"/>
        <end position="24"/>
    </location>
</feature>
<evidence type="ECO:0000256" key="6">
    <source>
        <dbReference type="ARBA" id="ARBA00022792"/>
    </source>
</evidence>
<evidence type="ECO:0000256" key="4">
    <source>
        <dbReference type="ARBA" id="ARBA00008889"/>
    </source>
</evidence>
<dbReference type="PANTHER" id="PTHR45841">
    <property type="entry name" value="MRNA TURNOVER PROTEIN 4 MRTO4"/>
    <property type="match status" value="1"/>
</dbReference>
<dbReference type="PANTHER" id="PTHR45841:SF1">
    <property type="entry name" value="MRNA TURNOVER PROTEIN 4 HOMOLOG"/>
    <property type="match status" value="1"/>
</dbReference>
<dbReference type="InterPro" id="IPR001790">
    <property type="entry name" value="Ribosomal_uL10"/>
</dbReference>
<keyword evidence="5 10" id="KW-0963">Cytoplasm</keyword>
<dbReference type="Gene3D" id="3.30.70.1730">
    <property type="match status" value="1"/>
</dbReference>
<dbReference type="InterPro" id="IPR043141">
    <property type="entry name" value="Ribosomal_uL10-like_sf"/>
</dbReference>
<dbReference type="InterPro" id="IPR040637">
    <property type="entry name" value="Ribosomal_uL10-like_insert"/>
</dbReference>
<dbReference type="EMBL" id="JAPFFI010000027">
    <property type="protein sequence ID" value="KAJ6301309.1"/>
    <property type="molecule type" value="Genomic_DNA"/>
</dbReference>
<dbReference type="Gene3D" id="3.90.105.20">
    <property type="match status" value="1"/>
</dbReference>
<dbReference type="Pfam" id="PF02238">
    <property type="entry name" value="COX7a"/>
    <property type="match status" value="1"/>
</dbReference>
<dbReference type="Proteomes" id="UP001141253">
    <property type="component" value="Chromosome 16"/>
</dbReference>
<evidence type="ECO:0000256" key="11">
    <source>
        <dbReference type="SAM" id="MobiDB-lite"/>
    </source>
</evidence>
<comment type="similarity">
    <text evidence="4 10">Belongs to the universal ribosomal protein uL10 family.</text>
</comment>
<evidence type="ECO:0000256" key="1">
    <source>
        <dbReference type="ARBA" id="ARBA00002200"/>
    </source>
</evidence>
<organism evidence="14 15">
    <name type="scientific">Salix suchowensis</name>
    <dbReference type="NCBI Taxonomy" id="1278906"/>
    <lineage>
        <taxon>Eukaryota</taxon>
        <taxon>Viridiplantae</taxon>
        <taxon>Streptophyta</taxon>
        <taxon>Embryophyta</taxon>
        <taxon>Tracheophyta</taxon>
        <taxon>Spermatophyta</taxon>
        <taxon>Magnoliopsida</taxon>
        <taxon>eudicotyledons</taxon>
        <taxon>Gunneridae</taxon>
        <taxon>Pentapetalae</taxon>
        <taxon>rosids</taxon>
        <taxon>fabids</taxon>
        <taxon>Malpighiales</taxon>
        <taxon>Salicaceae</taxon>
        <taxon>Saliceae</taxon>
        <taxon>Salix</taxon>
    </lineage>
</organism>
<keyword evidence="15" id="KW-1185">Reference proteome</keyword>
<keyword evidence="9 10" id="KW-0539">Nucleus</keyword>